<dbReference type="AlphaFoldDB" id="H8KN83"/>
<organism evidence="2 3">
    <name type="scientific">Solitalea canadensis (strain ATCC 29591 / DSM 3403 / JCM 21819 / LMG 8368 / NBRC 15130 / NCIMB 12057 / USAM 9D)</name>
    <name type="common">Flexibacter canadensis</name>
    <dbReference type="NCBI Taxonomy" id="929556"/>
    <lineage>
        <taxon>Bacteria</taxon>
        <taxon>Pseudomonadati</taxon>
        <taxon>Bacteroidota</taxon>
        <taxon>Sphingobacteriia</taxon>
        <taxon>Sphingobacteriales</taxon>
        <taxon>Sphingobacteriaceae</taxon>
        <taxon>Solitalea</taxon>
    </lineage>
</organism>
<proteinExistence type="predicted"/>
<dbReference type="Gene3D" id="3.30.1150.10">
    <property type="match status" value="1"/>
</dbReference>
<dbReference type="InterPro" id="IPR037682">
    <property type="entry name" value="TonB_C"/>
</dbReference>
<evidence type="ECO:0000313" key="3">
    <source>
        <dbReference type="Proteomes" id="UP000007590"/>
    </source>
</evidence>
<dbReference type="HOGENOM" id="CLU_2496242_0_0_10"/>
<evidence type="ECO:0000313" key="2">
    <source>
        <dbReference type="EMBL" id="AFD09416.1"/>
    </source>
</evidence>
<evidence type="ECO:0000259" key="1">
    <source>
        <dbReference type="PROSITE" id="PS52015"/>
    </source>
</evidence>
<dbReference type="PROSITE" id="PS52015">
    <property type="entry name" value="TONB_CTD"/>
    <property type="match status" value="1"/>
</dbReference>
<dbReference type="Pfam" id="PF03544">
    <property type="entry name" value="TonB_C"/>
    <property type="match status" value="1"/>
</dbReference>
<feature type="domain" description="TonB C-terminal" evidence="1">
    <location>
        <begin position="1"/>
        <end position="86"/>
    </location>
</feature>
<gene>
    <name evidence="2" type="ordered locus">Solca_4426</name>
</gene>
<dbReference type="OrthoDB" id="964531at2"/>
<keyword evidence="3" id="KW-1185">Reference proteome</keyword>
<reference evidence="2" key="1">
    <citation type="submission" date="2012-02" db="EMBL/GenBank/DDBJ databases">
        <title>The complete genome of Solitalea canadensis DSM 3403.</title>
        <authorList>
            <consortium name="US DOE Joint Genome Institute (JGI-PGF)"/>
            <person name="Lucas S."/>
            <person name="Copeland A."/>
            <person name="Lapidus A."/>
            <person name="Glavina del Rio T."/>
            <person name="Dalin E."/>
            <person name="Tice H."/>
            <person name="Bruce D."/>
            <person name="Goodwin L."/>
            <person name="Pitluck S."/>
            <person name="Peters L."/>
            <person name="Ovchinnikova G."/>
            <person name="Lu M."/>
            <person name="Kyrpides N."/>
            <person name="Mavromatis K."/>
            <person name="Ivanova N."/>
            <person name="Brettin T."/>
            <person name="Detter J.C."/>
            <person name="Han C."/>
            <person name="Larimer F."/>
            <person name="Land M."/>
            <person name="Hauser L."/>
            <person name="Markowitz V."/>
            <person name="Cheng J.-F."/>
            <person name="Hugenholtz P."/>
            <person name="Woyke T."/>
            <person name="Wu D."/>
            <person name="Spring S."/>
            <person name="Schroeder M."/>
            <person name="Kopitz M."/>
            <person name="Brambilla E."/>
            <person name="Klenk H.-P."/>
            <person name="Eisen J.A."/>
        </authorList>
    </citation>
    <scope>NUCLEOTIDE SEQUENCE</scope>
    <source>
        <strain evidence="2">DSM 3403</strain>
    </source>
</reference>
<dbReference type="SUPFAM" id="SSF74653">
    <property type="entry name" value="TolA/TonB C-terminal domain"/>
    <property type="match status" value="1"/>
</dbReference>
<dbReference type="EMBL" id="CP003349">
    <property type="protein sequence ID" value="AFD09416.1"/>
    <property type="molecule type" value="Genomic_DNA"/>
</dbReference>
<protein>
    <submittedName>
        <fullName evidence="2">Gram-negative bacterial tonB protein</fullName>
    </submittedName>
</protein>
<dbReference type="Proteomes" id="UP000007590">
    <property type="component" value="Chromosome"/>
</dbReference>
<sequence>MERIGLVMRNIRMEPTANRLQSRVTIGFIVNSDGRIIGQRVIKNIDGSTIAKQMLVAISKIKWKPGYCNKNPVPVYLTIHFNLRLD</sequence>
<dbReference type="GO" id="GO:0055085">
    <property type="term" value="P:transmembrane transport"/>
    <property type="evidence" value="ECO:0007669"/>
    <property type="project" value="InterPro"/>
</dbReference>
<name>H8KN83_SOLCM</name>
<accession>H8KN83</accession>
<dbReference type="KEGG" id="scn:Solca_4426"/>
<dbReference type="RefSeq" id="WP_014682638.1">
    <property type="nucleotide sequence ID" value="NC_017770.1"/>
</dbReference>
<dbReference type="STRING" id="929556.Solca_4426"/>